<dbReference type="PANTHER" id="PTHR33265">
    <property type="entry name" value="AVR9/CF-9 RAPIDLY ELICITED PROTEIN-RELATED"/>
    <property type="match status" value="1"/>
</dbReference>
<reference evidence="1 2" key="1">
    <citation type="submission" date="2019-05" db="EMBL/GenBank/DDBJ databases">
        <title>Mikania micrantha, genome provides insights into the molecular mechanism of rapid growth.</title>
        <authorList>
            <person name="Liu B."/>
        </authorList>
    </citation>
    <scope>NUCLEOTIDE SEQUENCE [LARGE SCALE GENOMIC DNA]</scope>
    <source>
        <strain evidence="1">NLD-2019</strain>
        <tissue evidence="1">Leaf</tissue>
    </source>
</reference>
<dbReference type="InterPro" id="IPR008480">
    <property type="entry name" value="DUF761_pln"/>
</dbReference>
<dbReference type="PANTHER" id="PTHR33265:SF26">
    <property type="entry name" value="OS06G0554600 PROTEIN"/>
    <property type="match status" value="1"/>
</dbReference>
<sequence length="168" mass="18750">MDIESSGATIRSKKLWTKVKIVLYMLRKTLAKTKLLVDLHINLKDRKLAQKAFTTLLLHQHAATACGGCTNDNIDALLVSPHIPKLQTSTGSISKSNQRHDGGGIIEPPPPQAAVSLELRVNEYESLLWEDQEESQVDKAAEAFIKKFYKQLKQQHITCVESPSPNHL</sequence>
<gene>
    <name evidence="1" type="ORF">E3N88_33366</name>
</gene>
<keyword evidence="2" id="KW-1185">Reference proteome</keyword>
<dbReference type="Pfam" id="PF05553">
    <property type="entry name" value="DUF761"/>
    <property type="match status" value="1"/>
</dbReference>
<name>A0A5N6MB45_9ASTR</name>
<evidence type="ECO:0000313" key="2">
    <source>
        <dbReference type="Proteomes" id="UP000326396"/>
    </source>
</evidence>
<accession>A0A5N6MB45</accession>
<dbReference type="OrthoDB" id="696337at2759"/>
<organism evidence="1 2">
    <name type="scientific">Mikania micrantha</name>
    <name type="common">bitter vine</name>
    <dbReference type="NCBI Taxonomy" id="192012"/>
    <lineage>
        <taxon>Eukaryota</taxon>
        <taxon>Viridiplantae</taxon>
        <taxon>Streptophyta</taxon>
        <taxon>Embryophyta</taxon>
        <taxon>Tracheophyta</taxon>
        <taxon>Spermatophyta</taxon>
        <taxon>Magnoliopsida</taxon>
        <taxon>eudicotyledons</taxon>
        <taxon>Gunneridae</taxon>
        <taxon>Pentapetalae</taxon>
        <taxon>asterids</taxon>
        <taxon>campanulids</taxon>
        <taxon>Asterales</taxon>
        <taxon>Asteraceae</taxon>
        <taxon>Asteroideae</taxon>
        <taxon>Heliantheae alliance</taxon>
        <taxon>Eupatorieae</taxon>
        <taxon>Mikania</taxon>
    </lineage>
</organism>
<dbReference type="EMBL" id="SZYD01000016">
    <property type="protein sequence ID" value="KAD3337845.1"/>
    <property type="molecule type" value="Genomic_DNA"/>
</dbReference>
<dbReference type="Proteomes" id="UP000326396">
    <property type="component" value="Linkage Group LG6"/>
</dbReference>
<proteinExistence type="predicted"/>
<evidence type="ECO:0000313" key="1">
    <source>
        <dbReference type="EMBL" id="KAD3337845.1"/>
    </source>
</evidence>
<dbReference type="AlphaFoldDB" id="A0A5N6MB45"/>
<comment type="caution">
    <text evidence="1">The sequence shown here is derived from an EMBL/GenBank/DDBJ whole genome shotgun (WGS) entry which is preliminary data.</text>
</comment>
<protein>
    <submittedName>
        <fullName evidence="1">Uncharacterized protein</fullName>
    </submittedName>
</protein>